<dbReference type="InterPro" id="IPR020472">
    <property type="entry name" value="WD40_PAC1"/>
</dbReference>
<dbReference type="PROSITE" id="PS00678">
    <property type="entry name" value="WD_REPEATS_1"/>
    <property type="match status" value="1"/>
</dbReference>
<dbReference type="SMART" id="SM00320">
    <property type="entry name" value="WD40"/>
    <property type="match status" value="6"/>
</dbReference>
<dbReference type="InterPro" id="IPR019775">
    <property type="entry name" value="WD40_repeat_CS"/>
</dbReference>
<dbReference type="Proteomes" id="UP000554482">
    <property type="component" value="Unassembled WGS sequence"/>
</dbReference>
<dbReference type="InterPro" id="IPR036322">
    <property type="entry name" value="WD40_repeat_dom_sf"/>
</dbReference>
<keyword evidence="7" id="KW-1185">Reference proteome</keyword>
<dbReference type="GO" id="GO:0004672">
    <property type="term" value="F:protein kinase activity"/>
    <property type="evidence" value="ECO:0007669"/>
    <property type="project" value="InterPro"/>
</dbReference>
<dbReference type="PANTHER" id="PTHR44218">
    <property type="entry name" value="PROTEIN SPA1-RELATED 2"/>
    <property type="match status" value="1"/>
</dbReference>
<reference evidence="6 7" key="1">
    <citation type="submission" date="2020-06" db="EMBL/GenBank/DDBJ databases">
        <title>Transcriptomic and genomic resources for Thalictrum thalictroides and T. hernandezii: Facilitating candidate gene discovery in an emerging model plant lineage.</title>
        <authorList>
            <person name="Arias T."/>
            <person name="Riano-Pachon D.M."/>
            <person name="Di Stilio V.S."/>
        </authorList>
    </citation>
    <scope>NUCLEOTIDE SEQUENCE [LARGE SCALE GENOMIC DNA]</scope>
    <source>
        <strain evidence="7">cv. WT478/WT964</strain>
        <tissue evidence="6">Leaves</tissue>
    </source>
</reference>
<dbReference type="InterPro" id="IPR011009">
    <property type="entry name" value="Kinase-like_dom_sf"/>
</dbReference>
<evidence type="ECO:0000256" key="1">
    <source>
        <dbReference type="ARBA" id="ARBA00022574"/>
    </source>
</evidence>
<dbReference type="Gene3D" id="2.130.10.10">
    <property type="entry name" value="YVTN repeat-like/Quinoprotein amine dehydrogenase"/>
    <property type="match status" value="1"/>
</dbReference>
<accession>A0A7J6X5L2</accession>
<dbReference type="InterPro" id="IPR001680">
    <property type="entry name" value="WD40_rpt"/>
</dbReference>
<feature type="domain" description="Protein kinase" evidence="5">
    <location>
        <begin position="130"/>
        <end position="529"/>
    </location>
</feature>
<dbReference type="PROSITE" id="PS50294">
    <property type="entry name" value="WD_REPEATS_REGION"/>
    <property type="match status" value="1"/>
</dbReference>
<dbReference type="PROSITE" id="PS50082">
    <property type="entry name" value="WD_REPEATS_2"/>
    <property type="match status" value="3"/>
</dbReference>
<dbReference type="OrthoDB" id="273771at2759"/>
<feature type="compositionally biased region" description="Basic residues" evidence="4">
    <location>
        <begin position="354"/>
        <end position="363"/>
    </location>
</feature>
<evidence type="ECO:0000313" key="6">
    <source>
        <dbReference type="EMBL" id="KAF5204984.1"/>
    </source>
</evidence>
<dbReference type="PANTHER" id="PTHR44218:SF6">
    <property type="entry name" value="PROTEIN SUPPRESSOR OF PHYA-105 1"/>
    <property type="match status" value="1"/>
</dbReference>
<dbReference type="Pfam" id="PF00400">
    <property type="entry name" value="WD40"/>
    <property type="match status" value="2"/>
</dbReference>
<dbReference type="Gene3D" id="1.10.510.10">
    <property type="entry name" value="Transferase(Phosphotransferase) domain 1"/>
    <property type="match status" value="1"/>
</dbReference>
<keyword evidence="1 3" id="KW-0853">WD repeat</keyword>
<evidence type="ECO:0000256" key="4">
    <source>
        <dbReference type="SAM" id="MobiDB-lite"/>
    </source>
</evidence>
<feature type="repeat" description="WD" evidence="3">
    <location>
        <begin position="887"/>
        <end position="927"/>
    </location>
</feature>
<dbReference type="InterPro" id="IPR044630">
    <property type="entry name" value="SPA1/2/3/4"/>
</dbReference>
<feature type="repeat" description="WD" evidence="3">
    <location>
        <begin position="793"/>
        <end position="817"/>
    </location>
</feature>
<keyword evidence="2" id="KW-0677">Repeat</keyword>
<dbReference type="InterPro" id="IPR000719">
    <property type="entry name" value="Prot_kinase_dom"/>
</dbReference>
<dbReference type="PROSITE" id="PS50011">
    <property type="entry name" value="PROTEIN_KINASE_DOM"/>
    <property type="match status" value="1"/>
</dbReference>
<evidence type="ECO:0000259" key="5">
    <source>
        <dbReference type="PROSITE" id="PS50011"/>
    </source>
</evidence>
<organism evidence="6 7">
    <name type="scientific">Thalictrum thalictroides</name>
    <name type="common">Rue-anemone</name>
    <name type="synonym">Anemone thalictroides</name>
    <dbReference type="NCBI Taxonomy" id="46969"/>
    <lineage>
        <taxon>Eukaryota</taxon>
        <taxon>Viridiplantae</taxon>
        <taxon>Streptophyta</taxon>
        <taxon>Embryophyta</taxon>
        <taxon>Tracheophyta</taxon>
        <taxon>Spermatophyta</taxon>
        <taxon>Magnoliopsida</taxon>
        <taxon>Ranunculales</taxon>
        <taxon>Ranunculaceae</taxon>
        <taxon>Thalictroideae</taxon>
        <taxon>Thalictrum</taxon>
    </lineage>
</organism>
<evidence type="ECO:0000256" key="3">
    <source>
        <dbReference type="PROSITE-ProRule" id="PRU00221"/>
    </source>
</evidence>
<dbReference type="GO" id="GO:0005524">
    <property type="term" value="F:ATP binding"/>
    <property type="evidence" value="ECO:0007669"/>
    <property type="project" value="InterPro"/>
</dbReference>
<feature type="region of interest" description="Disordered" evidence="4">
    <location>
        <begin position="352"/>
        <end position="371"/>
    </location>
</feature>
<protein>
    <submittedName>
        <fullName evidence="6">Spa1-related</fullName>
    </submittedName>
</protein>
<feature type="region of interest" description="Disordered" evidence="4">
    <location>
        <begin position="599"/>
        <end position="618"/>
    </location>
</feature>
<dbReference type="AlphaFoldDB" id="A0A7J6X5L2"/>
<evidence type="ECO:0000313" key="7">
    <source>
        <dbReference type="Proteomes" id="UP000554482"/>
    </source>
</evidence>
<gene>
    <name evidence="6" type="ORF">FRX31_005429</name>
</gene>
<sequence>MDKKSVFLKVKERNTLLKLDHYNIMESPALAMSTSTLPENTLKVSITTSEGKTVKHCGSCPVGSALSCSCSINDAGFMVKDLTLKKLSVVSDSNRTEEMEGRNRQWQNLYNLGGESGNENLHRNNASKDKGLFTAGGEGNEGMKFLPEFSFRQHNQSHLSFREVATKSSMALGFSQSGFSQPFVKNALMEKEVDRENSEPCKRFGSRFMEKNNGKETLAFNSSLNCNTKSDHLSLQNVGPCPIIRTTNEDHEGINLREWLKPGFRIVKKVESMHIFTQIVEIVNMAHSQKMVLQDIRPSCFELLPSNKIKYVGATTQRKLLKSVTDLGIPFSDHQLSRKRILEQDRSSSYNNFHSKHLKSGKKAKSDLQPTQSLSTSGIKCITVEAGDIISVNRHDLRSSPSNEAYSNLKLRVRNESGSPSTSDSFKQRLTHINFQLEAKWYTTPEELSESGSTFLSNIYSLGVLLFELLCCCESLEVHAASMENLRNRILPPAFLLENPKETGFCLWLLHPEPSSRPTTREIIQSELMHESREQFSRDQQSSSSIDDDNEESELLLHFLTTLKDEKQTRASKLVEDIGFLEADLKEVAKRHLSRIGGTLASSHDESSSARELGFTHNDPPGLAHFRHGYLPNKNESRLTRNIGQLETAYFSVRSQVQLQHSDTAVRSDIDLIENRDILFSVGNENEVVDLKQKPTDLLGAFFNGLCKYARYSKFEQRAVQRNGDLLSYANVICSLSFDRDEDYFAAAGSSKKIKIFEFNRLLDDSVDTHYPVTELIGKSKLSCVCWNNYIKNYLASTDYDGDVQLWDASTGQVFSQYMEHQRRAWSADFSQVDPKKLASGSDDGSVKLWSISEFSAHSTNLLAFGSADYKTYCYDLRNTRIPWCTLAGHGKAVSFVKFLDSETLVSASTDNTLKLWDLNKTSSTGLSTGACSLTFSGHTNEKNFVGLSVSGGYIACGSETNEVFAYHRSLPMPITSSEFGYVDPISGQETCDENGQFVSSVCWRGKSNMVVAANSTGSIKVLQLV</sequence>
<comment type="caution">
    <text evidence="6">The sequence shown here is derived from an EMBL/GenBank/DDBJ whole genome shotgun (WGS) entry which is preliminary data.</text>
</comment>
<feature type="region of interest" description="Disordered" evidence="4">
    <location>
        <begin position="530"/>
        <end position="549"/>
    </location>
</feature>
<feature type="repeat" description="WD" evidence="3">
    <location>
        <begin position="818"/>
        <end position="860"/>
    </location>
</feature>
<name>A0A7J6X5L2_THATH</name>
<dbReference type="EMBL" id="JABWDY010004675">
    <property type="protein sequence ID" value="KAF5204984.1"/>
    <property type="molecule type" value="Genomic_DNA"/>
</dbReference>
<dbReference type="PRINTS" id="PR00320">
    <property type="entry name" value="GPROTEINBRPT"/>
</dbReference>
<evidence type="ECO:0000256" key="2">
    <source>
        <dbReference type="ARBA" id="ARBA00022737"/>
    </source>
</evidence>
<dbReference type="SUPFAM" id="SSF50978">
    <property type="entry name" value="WD40 repeat-like"/>
    <property type="match status" value="1"/>
</dbReference>
<proteinExistence type="predicted"/>
<dbReference type="GO" id="GO:0009640">
    <property type="term" value="P:photomorphogenesis"/>
    <property type="evidence" value="ECO:0007669"/>
    <property type="project" value="InterPro"/>
</dbReference>
<dbReference type="InterPro" id="IPR015943">
    <property type="entry name" value="WD40/YVTN_repeat-like_dom_sf"/>
</dbReference>
<dbReference type="SUPFAM" id="SSF56112">
    <property type="entry name" value="Protein kinase-like (PK-like)"/>
    <property type="match status" value="1"/>
</dbReference>